<gene>
    <name evidence="2" type="ORF">FA13DRAFT_1800057</name>
</gene>
<sequence length="95" mass="11274">MESLLNKAHFEVAQLIIKHTYKEAANIITKFSAFKNKLLQKQIQVEQERHKTLEEEKLVLKEKANTDIREKEKIDRQIKLLHLRELLGLVPSRCR</sequence>
<accession>A0A4Y7SHE8</accession>
<protein>
    <submittedName>
        <fullName evidence="2">Uncharacterized protein</fullName>
    </submittedName>
</protein>
<dbReference type="Proteomes" id="UP000298030">
    <property type="component" value="Unassembled WGS sequence"/>
</dbReference>
<organism evidence="2 3">
    <name type="scientific">Coprinellus micaceus</name>
    <name type="common">Glistening ink-cap mushroom</name>
    <name type="synonym">Coprinus micaceus</name>
    <dbReference type="NCBI Taxonomy" id="71717"/>
    <lineage>
        <taxon>Eukaryota</taxon>
        <taxon>Fungi</taxon>
        <taxon>Dikarya</taxon>
        <taxon>Basidiomycota</taxon>
        <taxon>Agaricomycotina</taxon>
        <taxon>Agaricomycetes</taxon>
        <taxon>Agaricomycetidae</taxon>
        <taxon>Agaricales</taxon>
        <taxon>Agaricineae</taxon>
        <taxon>Psathyrellaceae</taxon>
        <taxon>Coprinellus</taxon>
    </lineage>
</organism>
<evidence type="ECO:0000313" key="3">
    <source>
        <dbReference type="Proteomes" id="UP000298030"/>
    </source>
</evidence>
<reference evidence="2 3" key="1">
    <citation type="journal article" date="2019" name="Nat. Ecol. Evol.">
        <title>Megaphylogeny resolves global patterns of mushroom evolution.</title>
        <authorList>
            <person name="Varga T."/>
            <person name="Krizsan K."/>
            <person name="Foldi C."/>
            <person name="Dima B."/>
            <person name="Sanchez-Garcia M."/>
            <person name="Sanchez-Ramirez S."/>
            <person name="Szollosi G.J."/>
            <person name="Szarkandi J.G."/>
            <person name="Papp V."/>
            <person name="Albert L."/>
            <person name="Andreopoulos W."/>
            <person name="Angelini C."/>
            <person name="Antonin V."/>
            <person name="Barry K.W."/>
            <person name="Bougher N.L."/>
            <person name="Buchanan P."/>
            <person name="Buyck B."/>
            <person name="Bense V."/>
            <person name="Catcheside P."/>
            <person name="Chovatia M."/>
            <person name="Cooper J."/>
            <person name="Damon W."/>
            <person name="Desjardin D."/>
            <person name="Finy P."/>
            <person name="Geml J."/>
            <person name="Haridas S."/>
            <person name="Hughes K."/>
            <person name="Justo A."/>
            <person name="Karasinski D."/>
            <person name="Kautmanova I."/>
            <person name="Kiss B."/>
            <person name="Kocsube S."/>
            <person name="Kotiranta H."/>
            <person name="LaButti K.M."/>
            <person name="Lechner B.E."/>
            <person name="Liimatainen K."/>
            <person name="Lipzen A."/>
            <person name="Lukacs Z."/>
            <person name="Mihaltcheva S."/>
            <person name="Morgado L.N."/>
            <person name="Niskanen T."/>
            <person name="Noordeloos M.E."/>
            <person name="Ohm R.A."/>
            <person name="Ortiz-Santana B."/>
            <person name="Ovrebo C."/>
            <person name="Racz N."/>
            <person name="Riley R."/>
            <person name="Savchenko A."/>
            <person name="Shiryaev A."/>
            <person name="Soop K."/>
            <person name="Spirin V."/>
            <person name="Szebenyi C."/>
            <person name="Tomsovsky M."/>
            <person name="Tulloss R.E."/>
            <person name="Uehling J."/>
            <person name="Grigoriev I.V."/>
            <person name="Vagvolgyi C."/>
            <person name="Papp T."/>
            <person name="Martin F.M."/>
            <person name="Miettinen O."/>
            <person name="Hibbett D.S."/>
            <person name="Nagy L.G."/>
        </authorList>
    </citation>
    <scope>NUCLEOTIDE SEQUENCE [LARGE SCALE GENOMIC DNA]</scope>
    <source>
        <strain evidence="2 3">FP101781</strain>
    </source>
</reference>
<dbReference type="AlphaFoldDB" id="A0A4Y7SHE8"/>
<name>A0A4Y7SHE8_COPMI</name>
<proteinExistence type="predicted"/>
<comment type="caution">
    <text evidence="2">The sequence shown here is derived from an EMBL/GenBank/DDBJ whole genome shotgun (WGS) entry which is preliminary data.</text>
</comment>
<feature type="coiled-coil region" evidence="1">
    <location>
        <begin position="36"/>
        <end position="63"/>
    </location>
</feature>
<keyword evidence="3" id="KW-1185">Reference proteome</keyword>
<dbReference type="EMBL" id="QPFP01000115">
    <property type="protein sequence ID" value="TEB21317.1"/>
    <property type="molecule type" value="Genomic_DNA"/>
</dbReference>
<evidence type="ECO:0000313" key="2">
    <source>
        <dbReference type="EMBL" id="TEB21317.1"/>
    </source>
</evidence>
<keyword evidence="1" id="KW-0175">Coiled coil</keyword>
<evidence type="ECO:0000256" key="1">
    <source>
        <dbReference type="SAM" id="Coils"/>
    </source>
</evidence>